<comment type="caution">
    <text evidence="4">The sequence shown here is derived from an EMBL/GenBank/DDBJ whole genome shotgun (WGS) entry which is preliminary data.</text>
</comment>
<dbReference type="EMBL" id="BMAQ01000048">
    <property type="protein sequence ID" value="GFR39522.1"/>
    <property type="molecule type" value="Genomic_DNA"/>
</dbReference>
<dbReference type="PANTHER" id="PTHR39183:SF1">
    <property type="entry name" value="SPORE COAT PROTEIN F-LIKE PROTEIN YHCQ"/>
    <property type="match status" value="1"/>
</dbReference>
<evidence type="ECO:0000256" key="3">
    <source>
        <dbReference type="ARBA" id="ARBA00024344"/>
    </source>
</evidence>
<keyword evidence="4" id="KW-0167">Capsid protein</keyword>
<sequence>MPFGAHETMEVHEILNEKINMINHFAWYMQNCQDPQLRNMIERHMQTIVSSYDELVHYTHDYSRARPQAYGMPHTSPQQINYGLDHPSSKAPNLHGQWNDTMIASAVLCAHKNSAKNHMMASLEIADPNIRQMLVNGAVSCSNQAYEVFRYMNERGIYQVPKMNDHTAKTFLHTYQPAMQQMNQTLNQQPQLY</sequence>
<comment type="similarity">
    <text evidence="3">Belongs to the CotF family.</text>
</comment>
<keyword evidence="4" id="KW-0946">Virion</keyword>
<evidence type="ECO:0000313" key="4">
    <source>
        <dbReference type="EMBL" id="GFR39522.1"/>
    </source>
</evidence>
<dbReference type="Pfam" id="PF07875">
    <property type="entry name" value="Coat_F"/>
    <property type="match status" value="1"/>
</dbReference>
<organism evidence="4 5">
    <name type="scientific">Insulibacter thermoxylanivorax</name>
    <dbReference type="NCBI Taxonomy" id="2749268"/>
    <lineage>
        <taxon>Bacteria</taxon>
        <taxon>Bacillati</taxon>
        <taxon>Bacillota</taxon>
        <taxon>Bacilli</taxon>
        <taxon>Bacillales</taxon>
        <taxon>Paenibacillaceae</taxon>
        <taxon>Insulibacter</taxon>
    </lineage>
</organism>
<comment type="subcellular location">
    <subcellularLocation>
        <location evidence="2">Spore coat</location>
    </subcellularLocation>
</comment>
<evidence type="ECO:0000313" key="5">
    <source>
        <dbReference type="Proteomes" id="UP000654993"/>
    </source>
</evidence>
<evidence type="ECO:0000256" key="1">
    <source>
        <dbReference type="ARBA" id="ARBA00022969"/>
    </source>
</evidence>
<dbReference type="GO" id="GO:0030435">
    <property type="term" value="P:sporulation resulting in formation of a cellular spore"/>
    <property type="evidence" value="ECO:0007669"/>
    <property type="project" value="UniProtKB-KW"/>
</dbReference>
<dbReference type="RefSeq" id="WP_200967707.1">
    <property type="nucleotide sequence ID" value="NZ_BMAQ01000048.1"/>
</dbReference>
<dbReference type="InterPro" id="IPR012347">
    <property type="entry name" value="Ferritin-like"/>
</dbReference>
<gene>
    <name evidence="4" type="ORF">PRECH8_28180</name>
</gene>
<accession>A0A916QJ81</accession>
<keyword evidence="1" id="KW-0749">Sporulation</keyword>
<name>A0A916QJ81_9BACL</name>
<dbReference type="Gene3D" id="1.20.1260.10">
    <property type="match status" value="1"/>
</dbReference>
<protein>
    <submittedName>
        <fullName evidence="4">Coat protein F</fullName>
    </submittedName>
</protein>
<dbReference type="Proteomes" id="UP000654993">
    <property type="component" value="Unassembled WGS sequence"/>
</dbReference>
<reference evidence="4" key="1">
    <citation type="submission" date="2020-08" db="EMBL/GenBank/DDBJ databases">
        <authorList>
            <person name="Uke A."/>
            <person name="Chhe C."/>
            <person name="Baramee S."/>
            <person name="Kosugi A."/>
        </authorList>
    </citation>
    <scope>NUCLEOTIDE SEQUENCE</scope>
    <source>
        <strain evidence="4">DA-C8</strain>
    </source>
</reference>
<dbReference type="PANTHER" id="PTHR39183">
    <property type="entry name" value="SPORE COAT PROTEIN F-LIKE PROTEIN YHCQ"/>
    <property type="match status" value="1"/>
</dbReference>
<keyword evidence="5" id="KW-1185">Reference proteome</keyword>
<evidence type="ECO:0000256" key="2">
    <source>
        <dbReference type="ARBA" id="ARBA00024325"/>
    </source>
</evidence>
<proteinExistence type="inferred from homology"/>
<reference evidence="4" key="2">
    <citation type="journal article" date="2021" name="Data Brief">
        <title>Draft genome sequence data of the facultative, thermophilic, xylanolytic bacterium Paenibacillus sp. strain DA-C8.</title>
        <authorList>
            <person name="Chhe C."/>
            <person name="Uke A."/>
            <person name="Baramee S."/>
            <person name="Ungkulpasvich U."/>
            <person name="Tachaapaikoon C."/>
            <person name="Pason P."/>
            <person name="Waeonukul R."/>
            <person name="Ratanakhanokchai K."/>
            <person name="Kosugi A."/>
        </authorList>
    </citation>
    <scope>NUCLEOTIDE SEQUENCE</scope>
    <source>
        <strain evidence="4">DA-C8</strain>
    </source>
</reference>
<dbReference type="AlphaFoldDB" id="A0A916QJ81"/>
<dbReference type="InterPro" id="IPR012851">
    <property type="entry name" value="Spore_coat_CotF-like"/>
</dbReference>